<dbReference type="EMBL" id="CP073767">
    <property type="protein sequence ID" value="UWZ53864.1"/>
    <property type="molecule type" value="Genomic_DNA"/>
</dbReference>
<evidence type="ECO:0000313" key="2">
    <source>
        <dbReference type="Proteomes" id="UP001058003"/>
    </source>
</evidence>
<proteinExistence type="predicted"/>
<dbReference type="Proteomes" id="UP001058003">
    <property type="component" value="Chromosome"/>
</dbReference>
<protein>
    <submittedName>
        <fullName evidence="1">Uncharacterized protein</fullName>
    </submittedName>
</protein>
<accession>A0A9Q9ICI4</accession>
<name>A0A9Q9ICI4_9ACTN</name>
<dbReference type="InterPro" id="IPR036410">
    <property type="entry name" value="HSP_DnaJ_Cys-rich_dom_sf"/>
</dbReference>
<reference evidence="1" key="1">
    <citation type="submission" date="2021-04" db="EMBL/GenBank/DDBJ databases">
        <title>Dactylosporangium aurantiacum NRRL B-8018 full assembly.</title>
        <authorList>
            <person name="Hartkoorn R.C."/>
            <person name="Beaudoing E."/>
            <person name="Hot D."/>
        </authorList>
    </citation>
    <scope>NUCLEOTIDE SEQUENCE</scope>
    <source>
        <strain evidence="1">NRRL B-8018</strain>
    </source>
</reference>
<gene>
    <name evidence="1" type="ORF">Daura_46465</name>
</gene>
<keyword evidence="2" id="KW-1185">Reference proteome</keyword>
<dbReference type="AlphaFoldDB" id="A0A9Q9ICI4"/>
<dbReference type="Gene3D" id="6.20.20.10">
    <property type="match status" value="1"/>
</dbReference>
<dbReference type="RefSeq" id="WP_033367650.1">
    <property type="nucleotide sequence ID" value="NZ_CP073767.1"/>
</dbReference>
<dbReference type="SUPFAM" id="SSF57938">
    <property type="entry name" value="DnaJ/Hsp40 cysteine-rich domain"/>
    <property type="match status" value="1"/>
</dbReference>
<dbReference type="OrthoDB" id="3398186at2"/>
<organism evidence="1 2">
    <name type="scientific">Dactylosporangium aurantiacum</name>
    <dbReference type="NCBI Taxonomy" id="35754"/>
    <lineage>
        <taxon>Bacteria</taxon>
        <taxon>Bacillati</taxon>
        <taxon>Actinomycetota</taxon>
        <taxon>Actinomycetes</taxon>
        <taxon>Micromonosporales</taxon>
        <taxon>Micromonosporaceae</taxon>
        <taxon>Dactylosporangium</taxon>
    </lineage>
</organism>
<sequence length="81" mass="9273">MTTLYAVTAAALAAYALACWILPFGRCQGCKGTGTRQTFLTHRYRPCRWCRGTGRRLRIGRRLYNFAARLHHDATARRDAR</sequence>
<dbReference type="KEGG" id="daur:Daura_46465"/>
<evidence type="ECO:0000313" key="1">
    <source>
        <dbReference type="EMBL" id="UWZ53864.1"/>
    </source>
</evidence>